<dbReference type="SMART" id="SM00198">
    <property type="entry name" value="SCP"/>
    <property type="match status" value="1"/>
</dbReference>
<gene>
    <name evidence="4" type="ORF">BOKJ2_LOCUS10708</name>
</gene>
<dbReference type="Proteomes" id="UP000783686">
    <property type="component" value="Unassembled WGS sequence"/>
</dbReference>
<sequence>MLKFVVLGLVIATAAGQLSASDRQYVVDQHNKYRAQVAGGTAVGAGNVTLPTAGDMKALVYSTDLEQEATTYAEKCVWAHSGTQDGENLYSLTRTSTENTVNLGAAITAWYNEVTTFSPSGIPSYAFVEADGHFTQVIWANTSEVGCDVASCPTLTNLEGSNYAYIVCNYRAAGNVVSLPIYTEADPASQCPSGYVADSPLCVVATTGTTTTNTGTTTANTGTTASGASTSSTTAGTTGSTASEGVSSTAVTSGSTASSDNDAASKTPSGSDPTTTRGCRTRPYQY</sequence>
<feature type="compositionally biased region" description="Low complexity" evidence="1">
    <location>
        <begin position="208"/>
        <end position="259"/>
    </location>
</feature>
<organism evidence="4 5">
    <name type="scientific">Bursaphelenchus okinawaensis</name>
    <dbReference type="NCBI Taxonomy" id="465554"/>
    <lineage>
        <taxon>Eukaryota</taxon>
        <taxon>Metazoa</taxon>
        <taxon>Ecdysozoa</taxon>
        <taxon>Nematoda</taxon>
        <taxon>Chromadorea</taxon>
        <taxon>Rhabditida</taxon>
        <taxon>Tylenchina</taxon>
        <taxon>Tylenchomorpha</taxon>
        <taxon>Aphelenchoidea</taxon>
        <taxon>Aphelenchoididae</taxon>
        <taxon>Bursaphelenchus</taxon>
    </lineage>
</organism>
<protein>
    <recommendedName>
        <fullName evidence="3">SCP domain-containing protein</fullName>
    </recommendedName>
</protein>
<dbReference type="PROSITE" id="PS01010">
    <property type="entry name" value="CRISP_2"/>
    <property type="match status" value="1"/>
</dbReference>
<evidence type="ECO:0000313" key="5">
    <source>
        <dbReference type="Proteomes" id="UP000614601"/>
    </source>
</evidence>
<dbReference type="Pfam" id="PF00188">
    <property type="entry name" value="CAP"/>
    <property type="match status" value="1"/>
</dbReference>
<evidence type="ECO:0000256" key="2">
    <source>
        <dbReference type="SAM" id="SignalP"/>
    </source>
</evidence>
<keyword evidence="5" id="KW-1185">Reference proteome</keyword>
<dbReference type="GO" id="GO:0005576">
    <property type="term" value="C:extracellular region"/>
    <property type="evidence" value="ECO:0007669"/>
    <property type="project" value="InterPro"/>
</dbReference>
<dbReference type="CDD" id="cd05380">
    <property type="entry name" value="CAP_euk"/>
    <property type="match status" value="1"/>
</dbReference>
<dbReference type="PRINTS" id="PR00837">
    <property type="entry name" value="V5TPXLIKE"/>
</dbReference>
<dbReference type="EMBL" id="CAJFCW020000005">
    <property type="protein sequence ID" value="CAG9119171.1"/>
    <property type="molecule type" value="Genomic_DNA"/>
</dbReference>
<dbReference type="InterPro" id="IPR018244">
    <property type="entry name" value="Allrgn_V5/Tpx1_CS"/>
</dbReference>
<feature type="region of interest" description="Disordered" evidence="1">
    <location>
        <begin position="208"/>
        <end position="286"/>
    </location>
</feature>
<accession>A0A811L9H7</accession>
<dbReference type="PANTHER" id="PTHR10334">
    <property type="entry name" value="CYSTEINE-RICH SECRETORY PROTEIN-RELATED"/>
    <property type="match status" value="1"/>
</dbReference>
<evidence type="ECO:0000259" key="3">
    <source>
        <dbReference type="SMART" id="SM00198"/>
    </source>
</evidence>
<dbReference type="Proteomes" id="UP000614601">
    <property type="component" value="Unassembled WGS sequence"/>
</dbReference>
<feature type="compositionally biased region" description="Polar residues" evidence="1">
    <location>
        <begin position="260"/>
        <end position="278"/>
    </location>
</feature>
<dbReference type="PROSITE" id="PS01009">
    <property type="entry name" value="CRISP_1"/>
    <property type="match status" value="1"/>
</dbReference>
<reference evidence="4" key="1">
    <citation type="submission" date="2020-09" db="EMBL/GenBank/DDBJ databases">
        <authorList>
            <person name="Kikuchi T."/>
        </authorList>
    </citation>
    <scope>NUCLEOTIDE SEQUENCE</scope>
    <source>
        <strain evidence="4">SH1</strain>
    </source>
</reference>
<dbReference type="EMBL" id="CAJFDH010000005">
    <property type="protein sequence ID" value="CAD5223938.1"/>
    <property type="molecule type" value="Genomic_DNA"/>
</dbReference>
<evidence type="ECO:0000313" key="4">
    <source>
        <dbReference type="EMBL" id="CAD5223938.1"/>
    </source>
</evidence>
<dbReference type="InterPro" id="IPR035940">
    <property type="entry name" value="CAP_sf"/>
</dbReference>
<dbReference type="InterPro" id="IPR001283">
    <property type="entry name" value="CRISP-related"/>
</dbReference>
<dbReference type="OrthoDB" id="5874910at2759"/>
<feature type="domain" description="SCP" evidence="3">
    <location>
        <begin position="21"/>
        <end position="178"/>
    </location>
</feature>
<comment type="caution">
    <text evidence="4">The sequence shown here is derived from an EMBL/GenBank/DDBJ whole genome shotgun (WGS) entry which is preliminary data.</text>
</comment>
<dbReference type="SUPFAM" id="SSF55797">
    <property type="entry name" value="PR-1-like"/>
    <property type="match status" value="1"/>
</dbReference>
<dbReference type="Gene3D" id="3.40.33.10">
    <property type="entry name" value="CAP"/>
    <property type="match status" value="1"/>
</dbReference>
<feature type="chain" id="PRO_5035595634" description="SCP domain-containing protein" evidence="2">
    <location>
        <begin position="17"/>
        <end position="286"/>
    </location>
</feature>
<dbReference type="InterPro" id="IPR002413">
    <property type="entry name" value="V5_allergen-like"/>
</dbReference>
<feature type="signal peptide" evidence="2">
    <location>
        <begin position="1"/>
        <end position="16"/>
    </location>
</feature>
<dbReference type="InterPro" id="IPR014044">
    <property type="entry name" value="CAP_dom"/>
</dbReference>
<name>A0A811L9H7_9BILA</name>
<keyword evidence="2" id="KW-0732">Signal</keyword>
<dbReference type="PRINTS" id="PR00838">
    <property type="entry name" value="V5ALLERGEN"/>
</dbReference>
<evidence type="ECO:0000256" key="1">
    <source>
        <dbReference type="SAM" id="MobiDB-lite"/>
    </source>
</evidence>
<dbReference type="AlphaFoldDB" id="A0A811L9H7"/>
<proteinExistence type="predicted"/>